<evidence type="ECO:0000259" key="8">
    <source>
        <dbReference type="PROSITE" id="PS51048"/>
    </source>
</evidence>
<dbReference type="InterPro" id="IPR007052">
    <property type="entry name" value="CS_dom"/>
</dbReference>
<evidence type="ECO:0000256" key="7">
    <source>
        <dbReference type="SAM" id="MobiDB-lite"/>
    </source>
</evidence>
<evidence type="ECO:0000256" key="3">
    <source>
        <dbReference type="ARBA" id="ARBA00010343"/>
    </source>
</evidence>
<dbReference type="Gene3D" id="1.10.20.10">
    <property type="entry name" value="Histone, subunit A"/>
    <property type="match status" value="1"/>
</dbReference>
<evidence type="ECO:0000256" key="1">
    <source>
        <dbReference type="ARBA" id="ARBA00004123"/>
    </source>
</evidence>
<dbReference type="InterPro" id="IPR008978">
    <property type="entry name" value="HSP20-like_chaperone"/>
</dbReference>
<feature type="domain" description="SGS" evidence="8">
    <location>
        <begin position="261"/>
        <end position="355"/>
    </location>
</feature>
<dbReference type="PANTHER" id="PTHR45862">
    <property type="entry name" value="PROTEIN SGT1 HOMOLOG"/>
    <property type="match status" value="1"/>
</dbReference>
<comment type="subcellular location">
    <subcellularLocation>
        <location evidence="1">Nucleus</location>
    </subcellularLocation>
</comment>
<dbReference type="GO" id="GO:0005634">
    <property type="term" value="C:nucleus"/>
    <property type="evidence" value="ECO:0007669"/>
    <property type="project" value="UniProtKB-SubCell"/>
</dbReference>
<feature type="region of interest" description="Disordered" evidence="7">
    <location>
        <begin position="358"/>
        <end position="388"/>
    </location>
</feature>
<dbReference type="FunFam" id="1.10.20.10:FF:000088">
    <property type="entry name" value="Histone H3-like centromeric protein CSE4"/>
    <property type="match status" value="1"/>
</dbReference>
<dbReference type="InterPro" id="IPR007699">
    <property type="entry name" value="SGS_dom"/>
</dbReference>
<name>A0A1V9ZBM3_9STRA</name>
<evidence type="ECO:0000256" key="2">
    <source>
        <dbReference type="ARBA" id="ARBA00008509"/>
    </source>
</evidence>
<dbReference type="GO" id="GO:0000786">
    <property type="term" value="C:nucleosome"/>
    <property type="evidence" value="ECO:0007669"/>
    <property type="project" value="InterPro"/>
</dbReference>
<dbReference type="SMART" id="SM00028">
    <property type="entry name" value="TPR"/>
    <property type="match status" value="3"/>
</dbReference>
<dbReference type="AlphaFoldDB" id="A0A1V9ZBM3"/>
<dbReference type="Pfam" id="PF13414">
    <property type="entry name" value="TPR_11"/>
    <property type="match status" value="1"/>
</dbReference>
<dbReference type="InterPro" id="IPR000164">
    <property type="entry name" value="Histone_H3/CENP-A"/>
</dbReference>
<dbReference type="Pfam" id="PF00125">
    <property type="entry name" value="Histone"/>
    <property type="match status" value="1"/>
</dbReference>
<feature type="domain" description="CS" evidence="9">
    <location>
        <begin position="151"/>
        <end position="241"/>
    </location>
</feature>
<evidence type="ECO:0000256" key="5">
    <source>
        <dbReference type="ARBA" id="ARBA00023242"/>
    </source>
</evidence>
<accession>A0A1V9ZBM3</accession>
<dbReference type="SMART" id="SM00428">
    <property type="entry name" value="H3"/>
    <property type="match status" value="1"/>
</dbReference>
<keyword evidence="5" id="KW-0539">Nucleus</keyword>
<dbReference type="InterPro" id="IPR009072">
    <property type="entry name" value="Histone-fold"/>
</dbReference>
<dbReference type="Gene3D" id="1.25.40.10">
    <property type="entry name" value="Tetratricopeptide repeat domain"/>
    <property type="match status" value="1"/>
</dbReference>
<dbReference type="InterPro" id="IPR011990">
    <property type="entry name" value="TPR-like_helical_dom_sf"/>
</dbReference>
<dbReference type="PROSITE" id="PS00959">
    <property type="entry name" value="HISTONE_H3_2"/>
    <property type="match status" value="1"/>
</dbReference>
<keyword evidence="11" id="KW-1185">Reference proteome</keyword>
<sequence>MATAVGNACFVEEEYEEAVRAYTQALMEKPNDADALSKRAAAYLKLNQLESAVQDAQNAIQLDPTLLMAYLREGTALFGLERFREAKTSFGIGKEKAGNRDMILGKFKMWIRKCDAELEDEDEEMTEKTETFATKPAAQDPAPAPIAPVAAPTVRHEWYQTPTHVTLSLLQKNLKSEDVTVDFSPNHLHVRFPVNGETIDAFQKQLYGAIDVQESSFRVSTVKVEIRLKKANAGFMWDKLEGQGLAAPTGAIPRPSPAVFAAPPKPYASNRDWNKIDKTIAEELEAEKPEGESAMQKLFADIYAKADEDTRRAMNKSFQTSGGTVLSTNWKEVAAKNYEDEKPAPDGMQWKKWENNKDMASPVRQRKPQKTARVPPAQAAPKKKRRYKPGERTLVEIRRYQRSTELLLRRLPFARLVREIQLNYATTQFRWQAEALLALQEAAEAHLVRVFEDANLCAIHAKRVTIMVKDIQLARRIRGRNHE</sequence>
<comment type="caution">
    <text evidence="10">The sequence shown here is derived from an EMBL/GenBank/DDBJ whole genome shotgun (WGS) entry which is preliminary data.</text>
</comment>
<evidence type="ECO:0000259" key="9">
    <source>
        <dbReference type="PROSITE" id="PS51203"/>
    </source>
</evidence>
<dbReference type="PRINTS" id="PR00622">
    <property type="entry name" value="HISTONEH3"/>
</dbReference>
<evidence type="ECO:0000313" key="10">
    <source>
        <dbReference type="EMBL" id="OQR95352.1"/>
    </source>
</evidence>
<dbReference type="CDD" id="cd06466">
    <property type="entry name" value="p23_CS_SGT1_like"/>
    <property type="match status" value="1"/>
</dbReference>
<keyword evidence="4" id="KW-0238">DNA-binding</keyword>
<dbReference type="InterPro" id="IPR019734">
    <property type="entry name" value="TPR_rpt"/>
</dbReference>
<dbReference type="Pfam" id="PF05002">
    <property type="entry name" value="SGS"/>
    <property type="match status" value="1"/>
</dbReference>
<proteinExistence type="inferred from homology"/>
<dbReference type="GO" id="GO:0030527">
    <property type="term" value="F:structural constituent of chromatin"/>
    <property type="evidence" value="ECO:0007669"/>
    <property type="project" value="InterPro"/>
</dbReference>
<dbReference type="GO" id="GO:0003677">
    <property type="term" value="F:DNA binding"/>
    <property type="evidence" value="ECO:0007669"/>
    <property type="project" value="UniProtKB-KW"/>
</dbReference>
<dbReference type="CDD" id="cd22911">
    <property type="entry name" value="HFD_H3"/>
    <property type="match status" value="1"/>
</dbReference>
<comment type="similarity">
    <text evidence="3">Belongs to the histone H3 family.</text>
</comment>
<dbReference type="PROSITE" id="PS50005">
    <property type="entry name" value="TPR"/>
    <property type="match status" value="1"/>
</dbReference>
<dbReference type="EMBL" id="JNBS01002127">
    <property type="protein sequence ID" value="OQR95352.1"/>
    <property type="molecule type" value="Genomic_DNA"/>
</dbReference>
<gene>
    <name evidence="10" type="ORF">THRCLA_07948</name>
</gene>
<dbReference type="SUPFAM" id="SSF48452">
    <property type="entry name" value="TPR-like"/>
    <property type="match status" value="1"/>
</dbReference>
<evidence type="ECO:0000256" key="4">
    <source>
        <dbReference type="ARBA" id="ARBA00023125"/>
    </source>
</evidence>
<organism evidence="10 11">
    <name type="scientific">Thraustotheca clavata</name>
    <dbReference type="NCBI Taxonomy" id="74557"/>
    <lineage>
        <taxon>Eukaryota</taxon>
        <taxon>Sar</taxon>
        <taxon>Stramenopiles</taxon>
        <taxon>Oomycota</taxon>
        <taxon>Saprolegniomycetes</taxon>
        <taxon>Saprolegniales</taxon>
        <taxon>Achlyaceae</taxon>
        <taxon>Thraustotheca</taxon>
    </lineage>
</organism>
<evidence type="ECO:0000313" key="11">
    <source>
        <dbReference type="Proteomes" id="UP000243217"/>
    </source>
</evidence>
<comment type="similarity">
    <text evidence="2">Belongs to the SGT1 family.</text>
</comment>
<dbReference type="GO" id="GO:0051087">
    <property type="term" value="F:protein-folding chaperone binding"/>
    <property type="evidence" value="ECO:0007669"/>
    <property type="project" value="InterPro"/>
</dbReference>
<feature type="repeat" description="TPR" evidence="6">
    <location>
        <begin position="33"/>
        <end position="66"/>
    </location>
</feature>
<reference evidence="10 11" key="1">
    <citation type="journal article" date="2014" name="Genome Biol. Evol.">
        <title>The secreted proteins of Achlya hypogyna and Thraustotheca clavata identify the ancestral oomycete secretome and reveal gene acquisitions by horizontal gene transfer.</title>
        <authorList>
            <person name="Misner I."/>
            <person name="Blouin N."/>
            <person name="Leonard G."/>
            <person name="Richards T.A."/>
            <person name="Lane C.E."/>
        </authorList>
    </citation>
    <scope>NUCLEOTIDE SEQUENCE [LARGE SCALE GENOMIC DNA]</scope>
    <source>
        <strain evidence="10 11">ATCC 34112</strain>
    </source>
</reference>
<dbReference type="Gene3D" id="2.60.40.790">
    <property type="match status" value="1"/>
</dbReference>
<dbReference type="PROSITE" id="PS51048">
    <property type="entry name" value="SGS"/>
    <property type="match status" value="1"/>
</dbReference>
<dbReference type="OrthoDB" id="1898560at2759"/>
<dbReference type="InterPro" id="IPR007125">
    <property type="entry name" value="H2A/H2B/H3"/>
</dbReference>
<dbReference type="InterPro" id="IPR044563">
    <property type="entry name" value="Sgt1-like"/>
</dbReference>
<dbReference type="Pfam" id="PF04969">
    <property type="entry name" value="CS"/>
    <property type="match status" value="1"/>
</dbReference>
<dbReference type="GO" id="GO:0046982">
    <property type="term" value="F:protein heterodimerization activity"/>
    <property type="evidence" value="ECO:0007669"/>
    <property type="project" value="InterPro"/>
</dbReference>
<dbReference type="STRING" id="74557.A0A1V9ZBM3"/>
<dbReference type="SUPFAM" id="SSF49764">
    <property type="entry name" value="HSP20-like chaperones"/>
    <property type="match status" value="1"/>
</dbReference>
<dbReference type="Proteomes" id="UP000243217">
    <property type="component" value="Unassembled WGS sequence"/>
</dbReference>
<dbReference type="PROSITE" id="PS51203">
    <property type="entry name" value="CS"/>
    <property type="match status" value="1"/>
</dbReference>
<keyword evidence="6" id="KW-0802">TPR repeat</keyword>
<dbReference type="SUPFAM" id="SSF47113">
    <property type="entry name" value="Histone-fold"/>
    <property type="match status" value="1"/>
</dbReference>
<evidence type="ECO:0000256" key="6">
    <source>
        <dbReference type="PROSITE-ProRule" id="PRU00339"/>
    </source>
</evidence>
<protein>
    <submittedName>
        <fullName evidence="10">Uncharacterized protein</fullName>
    </submittedName>
</protein>